<keyword evidence="4" id="KW-1185">Reference proteome</keyword>
<feature type="transmembrane region" description="Helical" evidence="1">
    <location>
        <begin position="16"/>
        <end position="36"/>
    </location>
</feature>
<dbReference type="AlphaFoldDB" id="A0A926IAC7"/>
<dbReference type="Proteomes" id="UP000660861">
    <property type="component" value="Unassembled WGS sequence"/>
</dbReference>
<feature type="transmembrane region" description="Helical" evidence="1">
    <location>
        <begin position="132"/>
        <end position="150"/>
    </location>
</feature>
<proteinExistence type="predicted"/>
<reference evidence="3" key="1">
    <citation type="submission" date="2020-08" db="EMBL/GenBank/DDBJ databases">
        <title>Genome public.</title>
        <authorList>
            <person name="Liu C."/>
            <person name="Sun Q."/>
        </authorList>
    </citation>
    <scope>NUCLEOTIDE SEQUENCE</scope>
    <source>
        <strain evidence="3">NSJ-54</strain>
    </source>
</reference>
<feature type="transmembrane region" description="Helical" evidence="1">
    <location>
        <begin position="56"/>
        <end position="76"/>
    </location>
</feature>
<gene>
    <name evidence="3" type="ORF">H8709_04460</name>
</gene>
<keyword evidence="1" id="KW-0812">Transmembrane</keyword>
<keyword evidence="1" id="KW-0472">Membrane</keyword>
<feature type="domain" description="DUF1648" evidence="2">
    <location>
        <begin position="21"/>
        <end position="63"/>
    </location>
</feature>
<feature type="transmembrane region" description="Helical" evidence="1">
    <location>
        <begin position="96"/>
        <end position="120"/>
    </location>
</feature>
<comment type="caution">
    <text evidence="3">The sequence shown here is derived from an EMBL/GenBank/DDBJ whole genome shotgun (WGS) entry which is preliminary data.</text>
</comment>
<dbReference type="EMBL" id="JACRTC010000002">
    <property type="protein sequence ID" value="MBC8570076.1"/>
    <property type="molecule type" value="Genomic_DNA"/>
</dbReference>
<protein>
    <submittedName>
        <fullName evidence="3">DUF1648 domain-containing protein</fullName>
    </submittedName>
</protein>
<dbReference type="RefSeq" id="WP_262397168.1">
    <property type="nucleotide sequence ID" value="NZ_JACRTC010000002.1"/>
</dbReference>
<evidence type="ECO:0000256" key="1">
    <source>
        <dbReference type="SAM" id="Phobius"/>
    </source>
</evidence>
<evidence type="ECO:0000313" key="3">
    <source>
        <dbReference type="EMBL" id="MBC8570076.1"/>
    </source>
</evidence>
<dbReference type="InterPro" id="IPR012867">
    <property type="entry name" value="DUF1648"/>
</dbReference>
<name>A0A926IAC7_9FIRM</name>
<evidence type="ECO:0000313" key="4">
    <source>
        <dbReference type="Proteomes" id="UP000660861"/>
    </source>
</evidence>
<dbReference type="Pfam" id="PF07853">
    <property type="entry name" value="DUF1648"/>
    <property type="match status" value="1"/>
</dbReference>
<evidence type="ECO:0000259" key="2">
    <source>
        <dbReference type="Pfam" id="PF07853"/>
    </source>
</evidence>
<sequence>MKEKLTYTTGQKVMEILSLAVVVLTALWMLISWSGIPDKIPTHFGFSGEVDSWGSKSSLLVFLAIEAGVYLLLTMVNRFPKIWNMPVEVTQKNRDFVYRTTLTMLCVVKLVIVSWFAWILRVSMAQKNLSGWALPVFLLALFGPLIYYLVKCVKGAKLLDAMEESGQDRGA</sequence>
<keyword evidence="1" id="KW-1133">Transmembrane helix</keyword>
<accession>A0A926IAC7</accession>
<organism evidence="3 4">
    <name type="scientific">Zongyangia hominis</name>
    <dbReference type="NCBI Taxonomy" id="2763677"/>
    <lineage>
        <taxon>Bacteria</taxon>
        <taxon>Bacillati</taxon>
        <taxon>Bacillota</taxon>
        <taxon>Clostridia</taxon>
        <taxon>Eubacteriales</taxon>
        <taxon>Oscillospiraceae</taxon>
        <taxon>Zongyangia</taxon>
    </lineage>
</organism>